<dbReference type="InterPro" id="IPR025662">
    <property type="entry name" value="Sigma_54_int_dom_ATP-bd_1"/>
</dbReference>
<dbReference type="Gene3D" id="3.40.50.300">
    <property type="entry name" value="P-loop containing nucleotide triphosphate hydrolases"/>
    <property type="match status" value="1"/>
</dbReference>
<evidence type="ECO:0000313" key="7">
    <source>
        <dbReference type="EMBL" id="SDX01848.1"/>
    </source>
</evidence>
<reference evidence="8" key="1">
    <citation type="submission" date="2016-10" db="EMBL/GenBank/DDBJ databases">
        <authorList>
            <person name="Varghese N."/>
            <person name="Submissions S."/>
        </authorList>
    </citation>
    <scope>NUCLEOTIDE SEQUENCE [LARGE SCALE GENOMIC DNA]</scope>
    <source>
        <strain evidence="8">DSM 217</strain>
    </source>
</reference>
<dbReference type="EMBL" id="FNNZ01000012">
    <property type="protein sequence ID" value="SDX01848.1"/>
    <property type="molecule type" value="Genomic_DNA"/>
</dbReference>
<dbReference type="Proteomes" id="UP000198816">
    <property type="component" value="Unassembled WGS sequence"/>
</dbReference>
<dbReference type="InterPro" id="IPR027417">
    <property type="entry name" value="P-loop_NTPase"/>
</dbReference>
<proteinExistence type="predicted"/>
<dbReference type="PROSITE" id="PS00688">
    <property type="entry name" value="SIGMA54_INTERACT_3"/>
    <property type="match status" value="1"/>
</dbReference>
<dbReference type="InterPro" id="IPR002078">
    <property type="entry name" value="Sigma_54_int"/>
</dbReference>
<dbReference type="SUPFAM" id="SSF52540">
    <property type="entry name" value="P-loop containing nucleoside triphosphate hydrolases"/>
    <property type="match status" value="1"/>
</dbReference>
<dbReference type="PROSITE" id="PS50045">
    <property type="entry name" value="SIGMA54_INTERACT_4"/>
    <property type="match status" value="1"/>
</dbReference>
<feature type="domain" description="Sigma-54 factor interaction" evidence="6">
    <location>
        <begin position="178"/>
        <end position="408"/>
    </location>
</feature>
<keyword evidence="8" id="KW-1185">Reference proteome</keyword>
<dbReference type="Pfam" id="PF00158">
    <property type="entry name" value="Sigma54_activat"/>
    <property type="match status" value="1"/>
</dbReference>
<name>A0A1H2YAI3_THIRO</name>
<dbReference type="PROSITE" id="PS00675">
    <property type="entry name" value="SIGMA54_INTERACT_1"/>
    <property type="match status" value="1"/>
</dbReference>
<keyword evidence="4" id="KW-0238">DNA-binding</keyword>
<dbReference type="RefSeq" id="WP_093033081.1">
    <property type="nucleotide sequence ID" value="NZ_FNNZ01000012.1"/>
</dbReference>
<sequence length="503" mass="54661">MKHIVVSWIGKRDLDAVDAEAGDGPVLATLRTVQPNQTYLLYNYSPADVAPYLDWLDHHAPGKLNARHAQLSSPVDYSDIYKAAEALLHEVWTTHPEAKRQILISPGTPAMQAVWILLGKTRYQADFLQASAEQGVQPVDLPFAISAEFLPLGSASDGLRLREMAAAPVPMTADFERIVTGHPNMMKLKQRAAALARFDVPVLVLGETGTGKELFARAIHNISTRSGKPFVALNCGAIPPELIDSTLFGHLKGAFTGAVRDQAGVFEQAQGGTLFLDELGELSASAQVRLLRVLQEGVITAVGDAKERPVDVRLIAATHRDLQQDIADHRFREDLFYRVAVGVLELPPLRERHGDLMPLIEHFLGAIQQTLGIDSELKLSPNARNRLLREAWPGNVRELHATLLRAALWAQDGLLGDADIRDALLGRTEDSAGIMNRSLGAGFDLDALLGHVEKHYLGKALETAGGVKKDAAQLLGLGSHQVLSNRLRSHGLDPGKAPSRSSK</sequence>
<dbReference type="PANTHER" id="PTHR32071">
    <property type="entry name" value="TRANSCRIPTIONAL REGULATORY PROTEIN"/>
    <property type="match status" value="1"/>
</dbReference>
<dbReference type="InterPro" id="IPR058031">
    <property type="entry name" value="AAA_lid_NorR"/>
</dbReference>
<dbReference type="InterPro" id="IPR003593">
    <property type="entry name" value="AAA+_ATPase"/>
</dbReference>
<gene>
    <name evidence="7" type="ORF">SAMN05421783_112107</name>
</gene>
<keyword evidence="5" id="KW-0804">Transcription</keyword>
<organism evidence="7 8">
    <name type="scientific">Thiocapsa roseopersicina</name>
    <dbReference type="NCBI Taxonomy" id="1058"/>
    <lineage>
        <taxon>Bacteria</taxon>
        <taxon>Pseudomonadati</taxon>
        <taxon>Pseudomonadota</taxon>
        <taxon>Gammaproteobacteria</taxon>
        <taxon>Chromatiales</taxon>
        <taxon>Chromatiaceae</taxon>
        <taxon>Thiocapsa</taxon>
    </lineage>
</organism>
<dbReference type="Pfam" id="PF02954">
    <property type="entry name" value="HTH_8"/>
    <property type="match status" value="1"/>
</dbReference>
<keyword evidence="2" id="KW-0067">ATP-binding</keyword>
<dbReference type="GO" id="GO:0043565">
    <property type="term" value="F:sequence-specific DNA binding"/>
    <property type="evidence" value="ECO:0007669"/>
    <property type="project" value="InterPro"/>
</dbReference>
<evidence type="ECO:0000313" key="8">
    <source>
        <dbReference type="Proteomes" id="UP000198816"/>
    </source>
</evidence>
<dbReference type="SUPFAM" id="SSF46689">
    <property type="entry name" value="Homeodomain-like"/>
    <property type="match status" value="1"/>
</dbReference>
<keyword evidence="3" id="KW-0805">Transcription regulation</keyword>
<evidence type="ECO:0000256" key="1">
    <source>
        <dbReference type="ARBA" id="ARBA00022741"/>
    </source>
</evidence>
<dbReference type="InterPro" id="IPR025944">
    <property type="entry name" value="Sigma_54_int_dom_CS"/>
</dbReference>
<dbReference type="CDD" id="cd00009">
    <property type="entry name" value="AAA"/>
    <property type="match status" value="1"/>
</dbReference>
<dbReference type="InterPro" id="IPR002197">
    <property type="entry name" value="HTH_Fis"/>
</dbReference>
<dbReference type="InterPro" id="IPR009057">
    <property type="entry name" value="Homeodomain-like_sf"/>
</dbReference>
<evidence type="ECO:0000256" key="4">
    <source>
        <dbReference type="ARBA" id="ARBA00023125"/>
    </source>
</evidence>
<dbReference type="Pfam" id="PF25601">
    <property type="entry name" value="AAA_lid_14"/>
    <property type="match status" value="1"/>
</dbReference>
<dbReference type="SMART" id="SM00382">
    <property type="entry name" value="AAA"/>
    <property type="match status" value="1"/>
</dbReference>
<evidence type="ECO:0000256" key="3">
    <source>
        <dbReference type="ARBA" id="ARBA00023015"/>
    </source>
</evidence>
<dbReference type="FunFam" id="3.40.50.300:FF:000006">
    <property type="entry name" value="DNA-binding transcriptional regulator NtrC"/>
    <property type="match status" value="1"/>
</dbReference>
<dbReference type="GO" id="GO:0005524">
    <property type="term" value="F:ATP binding"/>
    <property type="evidence" value="ECO:0007669"/>
    <property type="project" value="UniProtKB-KW"/>
</dbReference>
<dbReference type="Gene3D" id="1.10.10.60">
    <property type="entry name" value="Homeodomain-like"/>
    <property type="match status" value="1"/>
</dbReference>
<dbReference type="STRING" id="1058.SAMN05421783_112107"/>
<dbReference type="InterPro" id="IPR025943">
    <property type="entry name" value="Sigma_54_int_dom_ATP-bd_2"/>
</dbReference>
<keyword evidence="1" id="KW-0547">Nucleotide-binding</keyword>
<protein>
    <submittedName>
        <fullName evidence="7">Regulatory protein, Fis family</fullName>
    </submittedName>
</protein>
<accession>A0A1H2YAI3</accession>
<dbReference type="PROSITE" id="PS00676">
    <property type="entry name" value="SIGMA54_INTERACT_2"/>
    <property type="match status" value="1"/>
</dbReference>
<dbReference type="OrthoDB" id="9804019at2"/>
<evidence type="ECO:0000256" key="5">
    <source>
        <dbReference type="ARBA" id="ARBA00023163"/>
    </source>
</evidence>
<dbReference type="AlphaFoldDB" id="A0A1H2YAI3"/>
<evidence type="ECO:0000259" key="6">
    <source>
        <dbReference type="PROSITE" id="PS50045"/>
    </source>
</evidence>
<evidence type="ECO:0000256" key="2">
    <source>
        <dbReference type="ARBA" id="ARBA00022840"/>
    </source>
</evidence>
<dbReference type="GO" id="GO:0006355">
    <property type="term" value="P:regulation of DNA-templated transcription"/>
    <property type="evidence" value="ECO:0007669"/>
    <property type="project" value="InterPro"/>
</dbReference>
<dbReference type="Gene3D" id="1.10.8.60">
    <property type="match status" value="1"/>
</dbReference>
<dbReference type="PANTHER" id="PTHR32071:SF81">
    <property type="entry name" value="PROPIONATE CATABOLISM OPERON REGULATORY PROTEIN"/>
    <property type="match status" value="1"/>
</dbReference>